<evidence type="ECO:0000256" key="1">
    <source>
        <dbReference type="ARBA" id="ARBA00007553"/>
    </source>
</evidence>
<evidence type="ECO:0000259" key="4">
    <source>
        <dbReference type="SMART" id="SM00701"/>
    </source>
</evidence>
<dbReference type="InterPro" id="IPR002502">
    <property type="entry name" value="Amidase_domain"/>
</dbReference>
<dbReference type="InterPro" id="IPR006619">
    <property type="entry name" value="PGRP_domain_met/bac"/>
</dbReference>
<dbReference type="CDD" id="cd06583">
    <property type="entry name" value="PGRP"/>
    <property type="match status" value="1"/>
</dbReference>
<feature type="domain" description="N-acetylmuramoyl-L-alanine amidase" evidence="3">
    <location>
        <begin position="213"/>
        <end position="374"/>
    </location>
</feature>
<evidence type="ECO:0000313" key="5">
    <source>
        <dbReference type="EMBL" id="SNR88452.1"/>
    </source>
</evidence>
<dbReference type="OrthoDB" id="514320at2"/>
<dbReference type="GO" id="GO:0008270">
    <property type="term" value="F:zinc ion binding"/>
    <property type="evidence" value="ECO:0007669"/>
    <property type="project" value="InterPro"/>
</dbReference>
<evidence type="ECO:0000259" key="3">
    <source>
        <dbReference type="SMART" id="SM00644"/>
    </source>
</evidence>
<keyword evidence="2" id="KW-0732">Signal</keyword>
<dbReference type="SUPFAM" id="SSF55846">
    <property type="entry name" value="N-acetylmuramoyl-L-alanine amidase-like"/>
    <property type="match status" value="1"/>
</dbReference>
<proteinExistence type="inferred from homology"/>
<evidence type="ECO:0000256" key="2">
    <source>
        <dbReference type="SAM" id="SignalP"/>
    </source>
</evidence>
<sequence length="1042" mass="106296">MRRLVVGLLAFLGLTALVLVLPVSAAPGPEAEPVATSTAEVPMGSVAEPAPQAEVQTGTTDPVAGVPATAPTLTVSQVGTKSFSLVGVTWRLDPAVTDTVVQVRVQDAGGAWGAWTEVTVEDAEQNRGTATGDEVRGGTAPLWTGPSSAVEAELVTRSGAQPGDVRLELVDPGTSPADGALQAADLGDTAHAATAMPPVYSRAQWGADESIMGWTPQYAPAIKAATLHHTDTSNGYTADDVPGIIRSIYAYHAQSRGWGDIGYNVLVDRFGRLWEGRAGGLSRPVVAAHAGGFNSGTLGVSMIGNHATTAPTQAELDSLAAMIAWKFSLHGVDPRGTTVLTSGGGGTAKYAAGVKVTLPTVFGHRDVGNTTCPGEAGYARLGELRDLVAGRLTTTTQSPIATRYSSDAGLRASLGGPVGAEQSAGGVSWQVYERGRVYDSAAGGVRVVRGPLLDTYLAWGGPAVLGAPLTDDTPTADGRGWYVDVQGGSIVWSAGTGAQVVRGDILREYQRVGGSAGPLGFPTTSDARTPDGRGYVVHFEGGDVWWSPSTGARTVAGQILETWLALGGTSGTLGFPTTSDAATPEGRGYVVRFQGGDVWWSGATGAQVVAGDILAEYRRTGGSAGPLGFPTTSDARTPDGRGFVVHFQGGDVWWSPATGARTVAGQILQAWLAAGGSSGPLGFPTSSDARTTDGRGYTVSFQGGAVWWSGATGAHVVAGDILAEYRRTGGSGGPLGFPTTSDARTPDGRGYVVHFQGGDVWWSPATGAHTVAGDILARWLGTGGTSGPLGFPTTSDARTADGRGYVVLFQGGGVWWSPATGAHAVAGDILRTWQATGGTSGPLGFPTTSDARTPDGRGYVVRFQDGDVWWSPGTGAQVVRGAILATYRAAGGSSGPLGFPTTSDARSPEGRGYVVHFQGGDVWWSPATGAQVVAGRILATWLATGGPSGPLGFPTTSDARTPDGRGYVVLFQGGGVWWSPATGARAVTGALATEYAARGGSTSGLGFPTSSTYAVAGGLRNDFQGGVLTLTTATGAVTVGPR</sequence>
<dbReference type="Gene3D" id="3.40.80.10">
    <property type="entry name" value="Peptidoglycan recognition protein-like"/>
    <property type="match status" value="1"/>
</dbReference>
<feature type="chain" id="PRO_5012941065" evidence="2">
    <location>
        <begin position="26"/>
        <end position="1042"/>
    </location>
</feature>
<dbReference type="InterPro" id="IPR015510">
    <property type="entry name" value="PGRP"/>
</dbReference>
<feature type="domain" description="Peptidoglycan recognition protein family" evidence="4">
    <location>
        <begin position="197"/>
        <end position="345"/>
    </location>
</feature>
<dbReference type="PANTHER" id="PTHR11022">
    <property type="entry name" value="PEPTIDOGLYCAN RECOGNITION PROTEIN"/>
    <property type="match status" value="1"/>
</dbReference>
<dbReference type="SMART" id="SM00701">
    <property type="entry name" value="PGRP"/>
    <property type="match status" value="1"/>
</dbReference>
<dbReference type="SMART" id="SM00644">
    <property type="entry name" value="Ami_2"/>
    <property type="match status" value="1"/>
</dbReference>
<dbReference type="Pfam" id="PF08310">
    <property type="entry name" value="LGFP"/>
    <property type="match status" value="12"/>
</dbReference>
<gene>
    <name evidence="5" type="ORF">SAMN04488107_0439</name>
</gene>
<reference evidence="6" key="1">
    <citation type="submission" date="2017-06" db="EMBL/GenBank/DDBJ databases">
        <authorList>
            <person name="Varghese N."/>
            <person name="Submissions S."/>
        </authorList>
    </citation>
    <scope>NUCLEOTIDE SEQUENCE [LARGE SCALE GENOMIC DNA]</scope>
    <source>
        <strain evidence="6">DSM 45423</strain>
    </source>
</reference>
<comment type="similarity">
    <text evidence="1">Belongs to the N-acetylmuramoyl-L-alanine amidase 2 family.</text>
</comment>
<dbReference type="RefSeq" id="WP_141233671.1">
    <property type="nucleotide sequence ID" value="NZ_FZOH01000001.1"/>
</dbReference>
<dbReference type="InterPro" id="IPR036505">
    <property type="entry name" value="Amidase/PGRP_sf"/>
</dbReference>
<dbReference type="InterPro" id="IPR013207">
    <property type="entry name" value="LGFP"/>
</dbReference>
<dbReference type="GO" id="GO:0008745">
    <property type="term" value="F:N-acetylmuramoyl-L-alanine amidase activity"/>
    <property type="evidence" value="ECO:0007669"/>
    <property type="project" value="InterPro"/>
</dbReference>
<evidence type="ECO:0000313" key="6">
    <source>
        <dbReference type="Proteomes" id="UP000198386"/>
    </source>
</evidence>
<dbReference type="EMBL" id="FZOH01000001">
    <property type="protein sequence ID" value="SNR88452.1"/>
    <property type="molecule type" value="Genomic_DNA"/>
</dbReference>
<feature type="signal peptide" evidence="2">
    <location>
        <begin position="1"/>
        <end position="25"/>
    </location>
</feature>
<dbReference type="PANTHER" id="PTHR11022:SF41">
    <property type="entry name" value="PEPTIDOGLYCAN-RECOGNITION PROTEIN LC-RELATED"/>
    <property type="match status" value="1"/>
</dbReference>
<dbReference type="GO" id="GO:0009253">
    <property type="term" value="P:peptidoglycan catabolic process"/>
    <property type="evidence" value="ECO:0007669"/>
    <property type="project" value="InterPro"/>
</dbReference>
<protein>
    <submittedName>
        <fullName evidence="5">Uncharacterized conserved protein, contains LGFP repeats</fullName>
    </submittedName>
</protein>
<keyword evidence="6" id="KW-1185">Reference proteome</keyword>
<dbReference type="Pfam" id="PF01510">
    <property type="entry name" value="Amidase_2"/>
    <property type="match status" value="1"/>
</dbReference>
<organism evidence="5 6">
    <name type="scientific">Geodermatophilus saharensis</name>
    <dbReference type="NCBI Taxonomy" id="1137994"/>
    <lineage>
        <taxon>Bacteria</taxon>
        <taxon>Bacillati</taxon>
        <taxon>Actinomycetota</taxon>
        <taxon>Actinomycetes</taxon>
        <taxon>Geodermatophilales</taxon>
        <taxon>Geodermatophilaceae</taxon>
        <taxon>Geodermatophilus</taxon>
    </lineage>
</organism>
<dbReference type="Proteomes" id="UP000198386">
    <property type="component" value="Unassembled WGS sequence"/>
</dbReference>
<dbReference type="AlphaFoldDB" id="A0A238ZZ76"/>
<accession>A0A238ZZ76</accession>
<name>A0A238ZZ76_9ACTN</name>